<feature type="signal peptide" evidence="1">
    <location>
        <begin position="1"/>
        <end position="26"/>
    </location>
</feature>
<evidence type="ECO:0000256" key="1">
    <source>
        <dbReference type="SAM" id="SignalP"/>
    </source>
</evidence>
<protein>
    <submittedName>
        <fullName evidence="3">DUF1080 domain-containing protein</fullName>
    </submittedName>
</protein>
<feature type="domain" description="3-keto-alpha-glucoside-1,2-lyase/3-keto-2-hydroxy-glucal hydratase" evidence="2">
    <location>
        <begin position="61"/>
        <end position="242"/>
    </location>
</feature>
<dbReference type="OrthoDB" id="938897at2"/>
<comment type="caution">
    <text evidence="3">The sequence shown here is derived from an EMBL/GenBank/DDBJ whole genome shotgun (WGS) entry which is preliminary data.</text>
</comment>
<gene>
    <name evidence="3" type="ORF">EOD41_08900</name>
</gene>
<keyword evidence="4" id="KW-1185">Reference proteome</keyword>
<dbReference type="Gene3D" id="2.60.120.560">
    <property type="entry name" value="Exo-inulinase, domain 1"/>
    <property type="match status" value="1"/>
</dbReference>
<accession>A0A3S2UNH2</accession>
<dbReference type="InterPro" id="IPR010496">
    <property type="entry name" value="AL/BT2_dom"/>
</dbReference>
<evidence type="ECO:0000313" key="4">
    <source>
        <dbReference type="Proteomes" id="UP000282759"/>
    </source>
</evidence>
<evidence type="ECO:0000259" key="2">
    <source>
        <dbReference type="Pfam" id="PF06439"/>
    </source>
</evidence>
<dbReference type="Pfam" id="PF06439">
    <property type="entry name" value="3keto-disac_hyd"/>
    <property type="match status" value="1"/>
</dbReference>
<evidence type="ECO:0000313" key="3">
    <source>
        <dbReference type="EMBL" id="RVU02057.1"/>
    </source>
</evidence>
<dbReference type="EMBL" id="SACK01000002">
    <property type="protein sequence ID" value="RVU02057.1"/>
    <property type="molecule type" value="Genomic_DNA"/>
</dbReference>
<feature type="chain" id="PRO_5018762185" evidence="1">
    <location>
        <begin position="27"/>
        <end position="482"/>
    </location>
</feature>
<dbReference type="AlphaFoldDB" id="A0A3S2UNH2"/>
<dbReference type="Proteomes" id="UP000282759">
    <property type="component" value="Unassembled WGS sequence"/>
</dbReference>
<dbReference type="RefSeq" id="WP_127704422.1">
    <property type="nucleotide sequence ID" value="NZ_SACK01000002.1"/>
</dbReference>
<dbReference type="GO" id="GO:0016787">
    <property type="term" value="F:hydrolase activity"/>
    <property type="evidence" value="ECO:0007669"/>
    <property type="project" value="InterPro"/>
</dbReference>
<name>A0A3S2UNH2_9SPHI</name>
<keyword evidence="1" id="KW-0732">Signal</keyword>
<sequence>MRKKYLLKTTLFALLSAAIIPLRSDAQTAAANQISLNDLSAFKNPPENWSVAGSVKADFNKANALEKKNGTGILVNITDKKKNEDIFTNFEHGDIDLSVDFMLPKGSNSGIYLQGRYEIQLFDSWGAQKLTSSDLGGIYQRWDDSKPEAEKGYEGVAPRINVSRAPGLWQNIRIVFQAPKFDASGKKTANARIVKIVLNGVSIIENAELQGPTRGSAFPNEAATGPLRIQGDHGSVAFKNFKYSSTVTTKTTDGTKQREWWDADRPVYVKVGTEPELLRSFVDIPGKRVTHAVNVGYPHNISYSFDMDNGALFQVWKGGFVDGTPMWNFRGDGNTTAIGSKLFFNDAPALATLANEGAAWPDTVATGSFRPKGYELDDKGYPTFKYTLNGFTVDDKITNDDGKTLTRTLSISGTGKAYVRAAAGSDIVEAGDGLYSVNGYEYYVQVAKDAKAIIRNSSKGKELLIPVKDADKGASVKYSLIW</sequence>
<organism evidence="3 4">
    <name type="scientific">Mucilaginibacter limnophilus</name>
    <dbReference type="NCBI Taxonomy" id="1932778"/>
    <lineage>
        <taxon>Bacteria</taxon>
        <taxon>Pseudomonadati</taxon>
        <taxon>Bacteroidota</taxon>
        <taxon>Sphingobacteriia</taxon>
        <taxon>Sphingobacteriales</taxon>
        <taxon>Sphingobacteriaceae</taxon>
        <taxon>Mucilaginibacter</taxon>
    </lineage>
</organism>
<reference evidence="3 4" key="1">
    <citation type="submission" date="2019-01" db="EMBL/GenBank/DDBJ databases">
        <authorList>
            <person name="Chen W.-M."/>
        </authorList>
    </citation>
    <scope>NUCLEOTIDE SEQUENCE [LARGE SCALE GENOMIC DNA]</scope>
    <source>
        <strain evidence="3 4">YBJ-36</strain>
    </source>
</reference>
<proteinExistence type="predicted"/>